<organism evidence="1">
    <name type="scientific">Panicum hallii</name>
    <dbReference type="NCBI Taxonomy" id="206008"/>
    <lineage>
        <taxon>Eukaryota</taxon>
        <taxon>Viridiplantae</taxon>
        <taxon>Streptophyta</taxon>
        <taxon>Embryophyta</taxon>
        <taxon>Tracheophyta</taxon>
        <taxon>Spermatophyta</taxon>
        <taxon>Magnoliopsida</taxon>
        <taxon>Liliopsida</taxon>
        <taxon>Poales</taxon>
        <taxon>Poaceae</taxon>
        <taxon>PACMAD clade</taxon>
        <taxon>Panicoideae</taxon>
        <taxon>Panicodae</taxon>
        <taxon>Paniceae</taxon>
        <taxon>Panicinae</taxon>
        <taxon>Panicum</taxon>
        <taxon>Panicum sect. Panicum</taxon>
    </lineage>
</organism>
<sequence length="86" mass="9921">MYCDPLDMFCFLQEHISINCLLPIRNKGLHVRLSANEVIFMIALLPCKVCMACLRNARSWFAECMSSVCDTIWLVPCFLFESINVK</sequence>
<name>A0A2S3HLM6_9POAL</name>
<dbReference type="Gramene" id="PAN25388">
    <property type="protein sequence ID" value="PAN25388"/>
    <property type="gene ID" value="PAHAL_4G246500"/>
</dbReference>
<reference evidence="1" key="1">
    <citation type="submission" date="2018-04" db="EMBL/GenBank/DDBJ databases">
        <title>WGS assembly of Panicum hallii.</title>
        <authorList>
            <person name="Lovell J."/>
            <person name="Jenkins J."/>
            <person name="Lowry D."/>
            <person name="Mamidi S."/>
            <person name="Sreedasyam A."/>
            <person name="Weng X."/>
            <person name="Barry K."/>
            <person name="Bonette J."/>
            <person name="Campitelli B."/>
            <person name="Daum C."/>
            <person name="Gordon S."/>
            <person name="Gould B."/>
            <person name="Lipzen A."/>
            <person name="Macqueen A."/>
            <person name="Palacio-Mejia J."/>
            <person name="Plott C."/>
            <person name="Shakirov E."/>
            <person name="Shu S."/>
            <person name="Yoshinaga Y."/>
            <person name="Zane M."/>
            <person name="Rokhsar D."/>
            <person name="Grimwood J."/>
            <person name="Schmutz J."/>
            <person name="Juenger T."/>
        </authorList>
    </citation>
    <scope>NUCLEOTIDE SEQUENCE [LARGE SCALE GENOMIC DNA]</scope>
    <source>
        <strain evidence="1">FIL2</strain>
    </source>
</reference>
<proteinExistence type="predicted"/>
<dbReference type="AlphaFoldDB" id="A0A2S3HLM6"/>
<gene>
    <name evidence="1" type="ORF">PAHAL_4G246500</name>
</gene>
<protein>
    <submittedName>
        <fullName evidence="1">Uncharacterized protein</fullName>
    </submittedName>
</protein>
<dbReference type="EMBL" id="CM008049">
    <property type="protein sequence ID" value="PAN25388.2"/>
    <property type="molecule type" value="Genomic_DNA"/>
</dbReference>
<dbReference type="Proteomes" id="UP000243499">
    <property type="component" value="Chromosome 4"/>
</dbReference>
<accession>A0A2S3HLM6</accession>
<evidence type="ECO:0000313" key="1">
    <source>
        <dbReference type="EMBL" id="PAN25388.2"/>
    </source>
</evidence>